<dbReference type="Pfam" id="PF13966">
    <property type="entry name" value="zf-RVT"/>
    <property type="match status" value="1"/>
</dbReference>
<sequence>MDKVEWITNNGQRTEFAIKVVWKDLCCDGNKVIWNDLVWFSQSIPKHSFILWMAIKGRLMTQDRIAIQTKTRMNTYGSMRMNQNEDEHIWINDTYNNCIIERDEEEVELNVFDVTMQDAEETETTSVFDETMRYSVIGKTFDNSDVAYNFYNQYGLSKGFGIRKHKVIRRKVTNEIYSRIFVCNKEGFKDMNDKRRLGDDVKRRSITRTGCKAMIQVTSSKQGEWHVLEHLQPWRLRYEDFEDTYNQWVKSETIEDFESKWEDFKKTYLIDDDSWLGNMYNMRHHWVKAYLKDTFFAGMTTSGRFESMHSFFDGYVNSKTMLNDFVVQYDKALISRRDAEEDQDFRTRNSKPTLHGDHPIEAMAAECYTRNIYDIFKIEWKASFDCGHEKVSKDSDLVKYRVGYLKGNKEKWKLVEYKVSTDIFASCSCAKFETYGILCKHILYIMKRKLVKSIPDHYILPRWTMKATHKDGNTGTSLGGTNNNGAEEISLLTIWLIRSKVNKVLEDGRDSLTDIMKLDTCLNGILYEQNKRKKTIVELNSNIGSTSSLPTQQNNSQQNIVSDPVVPVTTKGRPKVATRIKSGIEVAKESKKHRTCSYCRGKGHYVTGCQKKKMDEAKNEDMFDA</sequence>
<dbReference type="Pfam" id="PF04434">
    <property type="entry name" value="SWIM"/>
    <property type="match status" value="1"/>
</dbReference>
<protein>
    <submittedName>
        <fullName evidence="6">Protein FAR1-RELATED SEQUENCE 5</fullName>
    </submittedName>
</protein>
<dbReference type="GO" id="GO:0008270">
    <property type="term" value="F:zinc ion binding"/>
    <property type="evidence" value="ECO:0007669"/>
    <property type="project" value="UniProtKB-KW"/>
</dbReference>
<dbReference type="PANTHER" id="PTHR47718">
    <property type="entry name" value="OS01G0519700 PROTEIN"/>
    <property type="match status" value="1"/>
</dbReference>
<keyword evidence="7" id="KW-1185">Reference proteome</keyword>
<dbReference type="InterPro" id="IPR007527">
    <property type="entry name" value="Znf_SWIM"/>
</dbReference>
<dbReference type="InterPro" id="IPR004330">
    <property type="entry name" value="FAR1_DNA_bnd_dom"/>
</dbReference>
<evidence type="ECO:0000313" key="7">
    <source>
        <dbReference type="Proteomes" id="UP000245207"/>
    </source>
</evidence>
<accession>A0A2U1NR32</accession>
<dbReference type="Proteomes" id="UP000245207">
    <property type="component" value="Unassembled WGS sequence"/>
</dbReference>
<gene>
    <name evidence="6" type="ORF">CTI12_AA236580</name>
</gene>
<feature type="domain" description="SWIM-type" evidence="5">
    <location>
        <begin position="417"/>
        <end position="450"/>
    </location>
</feature>
<dbReference type="PANTHER" id="PTHR47718:SF7">
    <property type="entry name" value="PROTEIN FAR1-RELATED SEQUENCE"/>
    <property type="match status" value="1"/>
</dbReference>
<organism evidence="6 7">
    <name type="scientific">Artemisia annua</name>
    <name type="common">Sweet wormwood</name>
    <dbReference type="NCBI Taxonomy" id="35608"/>
    <lineage>
        <taxon>Eukaryota</taxon>
        <taxon>Viridiplantae</taxon>
        <taxon>Streptophyta</taxon>
        <taxon>Embryophyta</taxon>
        <taxon>Tracheophyta</taxon>
        <taxon>Spermatophyta</taxon>
        <taxon>Magnoliopsida</taxon>
        <taxon>eudicotyledons</taxon>
        <taxon>Gunneridae</taxon>
        <taxon>Pentapetalae</taxon>
        <taxon>asterids</taxon>
        <taxon>campanulids</taxon>
        <taxon>Asterales</taxon>
        <taxon>Asteraceae</taxon>
        <taxon>Asteroideae</taxon>
        <taxon>Anthemideae</taxon>
        <taxon>Artemisiinae</taxon>
        <taxon>Artemisia</taxon>
    </lineage>
</organism>
<dbReference type="STRING" id="35608.A0A2U1NR32"/>
<dbReference type="AlphaFoldDB" id="A0A2U1NR32"/>
<keyword evidence="3" id="KW-0862">Zinc</keyword>
<keyword evidence="2 4" id="KW-0863">Zinc-finger</keyword>
<proteinExistence type="predicted"/>
<dbReference type="SMART" id="SM00575">
    <property type="entry name" value="ZnF_PMZ"/>
    <property type="match status" value="1"/>
</dbReference>
<evidence type="ECO:0000256" key="3">
    <source>
        <dbReference type="ARBA" id="ARBA00022833"/>
    </source>
</evidence>
<dbReference type="OrthoDB" id="1628938at2759"/>
<name>A0A2U1NR32_ARTAN</name>
<evidence type="ECO:0000256" key="2">
    <source>
        <dbReference type="ARBA" id="ARBA00022771"/>
    </source>
</evidence>
<evidence type="ECO:0000313" key="6">
    <source>
        <dbReference type="EMBL" id="PWA75947.1"/>
    </source>
</evidence>
<evidence type="ECO:0000259" key="5">
    <source>
        <dbReference type="PROSITE" id="PS50966"/>
    </source>
</evidence>
<dbReference type="InterPro" id="IPR006564">
    <property type="entry name" value="Znf_PMZ"/>
</dbReference>
<dbReference type="Pfam" id="PF03101">
    <property type="entry name" value="FAR1"/>
    <property type="match status" value="1"/>
</dbReference>
<reference evidence="6 7" key="1">
    <citation type="journal article" date="2018" name="Mol. Plant">
        <title>The genome of Artemisia annua provides insight into the evolution of Asteraceae family and artemisinin biosynthesis.</title>
        <authorList>
            <person name="Shen Q."/>
            <person name="Zhang L."/>
            <person name="Liao Z."/>
            <person name="Wang S."/>
            <person name="Yan T."/>
            <person name="Shi P."/>
            <person name="Liu M."/>
            <person name="Fu X."/>
            <person name="Pan Q."/>
            <person name="Wang Y."/>
            <person name="Lv Z."/>
            <person name="Lu X."/>
            <person name="Zhang F."/>
            <person name="Jiang W."/>
            <person name="Ma Y."/>
            <person name="Chen M."/>
            <person name="Hao X."/>
            <person name="Li L."/>
            <person name="Tang Y."/>
            <person name="Lv G."/>
            <person name="Zhou Y."/>
            <person name="Sun X."/>
            <person name="Brodelius P.E."/>
            <person name="Rose J.K.C."/>
            <person name="Tang K."/>
        </authorList>
    </citation>
    <scope>NUCLEOTIDE SEQUENCE [LARGE SCALE GENOMIC DNA]</scope>
    <source>
        <strain evidence="7">cv. Huhao1</strain>
        <tissue evidence="6">Leaf</tissue>
    </source>
</reference>
<dbReference type="InterPro" id="IPR026960">
    <property type="entry name" value="RVT-Znf"/>
</dbReference>
<evidence type="ECO:0000256" key="4">
    <source>
        <dbReference type="PROSITE-ProRule" id="PRU00325"/>
    </source>
</evidence>
<comment type="caution">
    <text evidence="6">The sequence shown here is derived from an EMBL/GenBank/DDBJ whole genome shotgun (WGS) entry which is preliminary data.</text>
</comment>
<evidence type="ECO:0000256" key="1">
    <source>
        <dbReference type="ARBA" id="ARBA00022723"/>
    </source>
</evidence>
<dbReference type="EMBL" id="PKPP01002331">
    <property type="protein sequence ID" value="PWA75947.1"/>
    <property type="molecule type" value="Genomic_DNA"/>
</dbReference>
<dbReference type="PROSITE" id="PS50966">
    <property type="entry name" value="ZF_SWIM"/>
    <property type="match status" value="1"/>
</dbReference>
<keyword evidence="1" id="KW-0479">Metal-binding</keyword>